<feature type="region of interest" description="Disordered" evidence="10">
    <location>
        <begin position="246"/>
        <end position="275"/>
    </location>
</feature>
<dbReference type="PROSITE" id="PS50157">
    <property type="entry name" value="ZINC_FINGER_C2H2_2"/>
    <property type="match status" value="7"/>
</dbReference>
<evidence type="ECO:0000256" key="5">
    <source>
        <dbReference type="ARBA" id="ARBA00022771"/>
    </source>
</evidence>
<dbReference type="Ensembl" id="ENSAPET00000023105.1">
    <property type="protein sequence ID" value="ENSAPEP00000022508.1"/>
    <property type="gene ID" value="ENSAPEG00000016036.1"/>
</dbReference>
<evidence type="ECO:0000256" key="2">
    <source>
        <dbReference type="ARBA" id="ARBA00006991"/>
    </source>
</evidence>
<dbReference type="PROSITE" id="PS00028">
    <property type="entry name" value="ZINC_FINGER_C2H2_1"/>
    <property type="match status" value="7"/>
</dbReference>
<feature type="domain" description="C2H2-type" evidence="11">
    <location>
        <begin position="1266"/>
        <end position="1293"/>
    </location>
</feature>
<feature type="compositionally biased region" description="Polar residues" evidence="10">
    <location>
        <begin position="1081"/>
        <end position="1090"/>
    </location>
</feature>
<feature type="region of interest" description="Disordered" evidence="10">
    <location>
        <begin position="630"/>
        <end position="650"/>
    </location>
</feature>
<evidence type="ECO:0000313" key="12">
    <source>
        <dbReference type="Ensembl" id="ENSAPEP00000022508.1"/>
    </source>
</evidence>
<dbReference type="GO" id="GO:0000981">
    <property type="term" value="F:DNA-binding transcription factor activity, RNA polymerase II-specific"/>
    <property type="evidence" value="ECO:0007669"/>
    <property type="project" value="TreeGrafter"/>
</dbReference>
<evidence type="ECO:0000313" key="13">
    <source>
        <dbReference type="Proteomes" id="UP000265080"/>
    </source>
</evidence>
<dbReference type="FunFam" id="3.30.160.60:FF:000202">
    <property type="entry name" value="Zinc finger protein 574"/>
    <property type="match status" value="1"/>
</dbReference>
<keyword evidence="13" id="KW-1185">Reference proteome</keyword>
<dbReference type="PANTHER" id="PTHR24409">
    <property type="entry name" value="ZINC FINGER PROTEIN 142"/>
    <property type="match status" value="1"/>
</dbReference>
<feature type="region of interest" description="Disordered" evidence="10">
    <location>
        <begin position="676"/>
        <end position="704"/>
    </location>
</feature>
<feature type="domain" description="C2H2-type" evidence="11">
    <location>
        <begin position="1294"/>
        <end position="1320"/>
    </location>
</feature>
<evidence type="ECO:0000256" key="7">
    <source>
        <dbReference type="ARBA" id="ARBA00023242"/>
    </source>
</evidence>
<dbReference type="InterPro" id="IPR013087">
    <property type="entry name" value="Znf_C2H2_type"/>
</dbReference>
<keyword evidence="9" id="KW-0175">Coiled coil</keyword>
<dbReference type="Gene3D" id="3.30.160.60">
    <property type="entry name" value="Classic Zinc Finger"/>
    <property type="match status" value="6"/>
</dbReference>
<keyword evidence="7" id="KW-0539">Nucleus</keyword>
<feature type="compositionally biased region" description="Polar residues" evidence="10">
    <location>
        <begin position="907"/>
        <end position="916"/>
    </location>
</feature>
<reference evidence="12" key="3">
    <citation type="submission" date="2025-09" db="UniProtKB">
        <authorList>
            <consortium name="Ensembl"/>
        </authorList>
    </citation>
    <scope>IDENTIFICATION</scope>
</reference>
<accession>A0A3P8TFP2</accession>
<evidence type="ECO:0000256" key="9">
    <source>
        <dbReference type="SAM" id="Coils"/>
    </source>
</evidence>
<dbReference type="Proteomes" id="UP000265080">
    <property type="component" value="Chromosome 3"/>
</dbReference>
<organism evidence="12 13">
    <name type="scientific">Amphiprion percula</name>
    <name type="common">Orange clownfish</name>
    <name type="synonym">Lutjanus percula</name>
    <dbReference type="NCBI Taxonomy" id="161767"/>
    <lineage>
        <taxon>Eukaryota</taxon>
        <taxon>Metazoa</taxon>
        <taxon>Chordata</taxon>
        <taxon>Craniata</taxon>
        <taxon>Vertebrata</taxon>
        <taxon>Euteleostomi</taxon>
        <taxon>Actinopterygii</taxon>
        <taxon>Neopterygii</taxon>
        <taxon>Teleostei</taxon>
        <taxon>Neoteleostei</taxon>
        <taxon>Acanthomorphata</taxon>
        <taxon>Ovalentaria</taxon>
        <taxon>Pomacentridae</taxon>
        <taxon>Amphiprion</taxon>
    </lineage>
</organism>
<proteinExistence type="inferred from homology"/>
<dbReference type="InterPro" id="IPR036236">
    <property type="entry name" value="Znf_C2H2_sf"/>
</dbReference>
<dbReference type="FunFam" id="3.30.160.60:FF:000072">
    <property type="entry name" value="zinc finger protein 143 isoform X1"/>
    <property type="match status" value="1"/>
</dbReference>
<evidence type="ECO:0000256" key="8">
    <source>
        <dbReference type="PROSITE-ProRule" id="PRU00042"/>
    </source>
</evidence>
<dbReference type="GO" id="GO:0000977">
    <property type="term" value="F:RNA polymerase II transcription regulatory region sequence-specific DNA binding"/>
    <property type="evidence" value="ECO:0007669"/>
    <property type="project" value="TreeGrafter"/>
</dbReference>
<comment type="subcellular location">
    <subcellularLocation>
        <location evidence="1">Nucleus</location>
    </subcellularLocation>
</comment>
<feature type="compositionally biased region" description="Basic and acidic residues" evidence="10">
    <location>
        <begin position="918"/>
        <end position="929"/>
    </location>
</feature>
<reference evidence="12 13" key="1">
    <citation type="submission" date="2018-03" db="EMBL/GenBank/DDBJ databases">
        <title>Finding Nemo's genes: A chromosome-scale reference assembly of the genome of the orange clownfish Amphiprion percula.</title>
        <authorList>
            <person name="Lehmann R."/>
        </authorList>
    </citation>
    <scope>NUCLEOTIDE SEQUENCE</scope>
</reference>
<name>A0A3P8TFP2_AMPPE</name>
<evidence type="ECO:0000256" key="1">
    <source>
        <dbReference type="ARBA" id="ARBA00004123"/>
    </source>
</evidence>
<dbReference type="Pfam" id="PF00096">
    <property type="entry name" value="zf-C2H2"/>
    <property type="match status" value="5"/>
</dbReference>
<dbReference type="FunFam" id="3.30.160.60:FF:002343">
    <property type="entry name" value="Zinc finger protein 33A"/>
    <property type="match status" value="1"/>
</dbReference>
<feature type="coiled-coil region" evidence="9">
    <location>
        <begin position="26"/>
        <end position="60"/>
    </location>
</feature>
<evidence type="ECO:0000259" key="11">
    <source>
        <dbReference type="PROSITE" id="PS50157"/>
    </source>
</evidence>
<feature type="domain" description="C2H2-type" evidence="11">
    <location>
        <begin position="1238"/>
        <end position="1265"/>
    </location>
</feature>
<keyword evidence="3" id="KW-0479">Metal-binding</keyword>
<comment type="similarity">
    <text evidence="2">Belongs to the krueppel C2H2-type zinc-finger protein family.</text>
</comment>
<evidence type="ECO:0000256" key="6">
    <source>
        <dbReference type="ARBA" id="ARBA00022833"/>
    </source>
</evidence>
<evidence type="ECO:0000256" key="3">
    <source>
        <dbReference type="ARBA" id="ARBA00022723"/>
    </source>
</evidence>
<feature type="region of interest" description="Disordered" evidence="10">
    <location>
        <begin position="483"/>
        <end position="507"/>
    </location>
</feature>
<feature type="domain" description="C2H2-type" evidence="11">
    <location>
        <begin position="1181"/>
        <end position="1209"/>
    </location>
</feature>
<feature type="domain" description="C2H2-type" evidence="11">
    <location>
        <begin position="1153"/>
        <end position="1180"/>
    </location>
</feature>
<feature type="region of interest" description="Disordered" evidence="10">
    <location>
        <begin position="821"/>
        <end position="846"/>
    </location>
</feature>
<dbReference type="GO" id="GO:0008270">
    <property type="term" value="F:zinc ion binding"/>
    <property type="evidence" value="ECO:0007669"/>
    <property type="project" value="UniProtKB-KW"/>
</dbReference>
<feature type="region of interest" description="Disordered" evidence="10">
    <location>
        <begin position="895"/>
        <end position="930"/>
    </location>
</feature>
<evidence type="ECO:0000256" key="10">
    <source>
        <dbReference type="SAM" id="MobiDB-lite"/>
    </source>
</evidence>
<dbReference type="SUPFAM" id="SSF57667">
    <property type="entry name" value="beta-beta-alpha zinc fingers"/>
    <property type="match status" value="4"/>
</dbReference>
<keyword evidence="4" id="KW-0677">Repeat</keyword>
<feature type="compositionally biased region" description="Polar residues" evidence="10">
    <location>
        <begin position="685"/>
        <end position="704"/>
    </location>
</feature>
<dbReference type="FunFam" id="3.30.160.60:FF:000690">
    <property type="entry name" value="Zinc finger protein 354C"/>
    <property type="match status" value="1"/>
</dbReference>
<keyword evidence="5 8" id="KW-0863">Zinc-finger</keyword>
<dbReference type="PANTHER" id="PTHR24409:SF331">
    <property type="entry name" value="ZINC FINGER PROTEIN 322A"/>
    <property type="match status" value="1"/>
</dbReference>
<feature type="domain" description="C2H2-type" evidence="11">
    <location>
        <begin position="1210"/>
        <end position="1237"/>
    </location>
</feature>
<keyword evidence="6" id="KW-0862">Zinc</keyword>
<feature type="compositionally biased region" description="Basic and acidic residues" evidence="10">
    <location>
        <begin position="262"/>
        <end position="275"/>
    </location>
</feature>
<dbReference type="GO" id="GO:0032502">
    <property type="term" value="P:developmental process"/>
    <property type="evidence" value="ECO:0007669"/>
    <property type="project" value="UniProtKB-ARBA"/>
</dbReference>
<reference evidence="12" key="2">
    <citation type="submission" date="2025-08" db="UniProtKB">
        <authorList>
            <consortium name="Ensembl"/>
        </authorList>
    </citation>
    <scope>IDENTIFICATION</scope>
</reference>
<dbReference type="OMA" id="KCDTAVQ"/>
<dbReference type="FunFam" id="3.30.160.60:FF:000688">
    <property type="entry name" value="zinc finger protein 197 isoform X1"/>
    <property type="match status" value="1"/>
</dbReference>
<feature type="compositionally biased region" description="Polar residues" evidence="10">
    <location>
        <begin position="246"/>
        <end position="261"/>
    </location>
</feature>
<dbReference type="GO" id="GO:0005634">
    <property type="term" value="C:nucleus"/>
    <property type="evidence" value="ECO:0007669"/>
    <property type="project" value="TreeGrafter"/>
</dbReference>
<dbReference type="GeneTree" id="ENSGT00940000164807"/>
<feature type="domain" description="C2H2-type" evidence="11">
    <location>
        <begin position="1125"/>
        <end position="1152"/>
    </location>
</feature>
<dbReference type="SMART" id="SM00355">
    <property type="entry name" value="ZnF_C2H2"/>
    <property type="match status" value="7"/>
</dbReference>
<feature type="region of interest" description="Disordered" evidence="10">
    <location>
        <begin position="1071"/>
        <end position="1090"/>
    </location>
</feature>
<protein>
    <recommendedName>
        <fullName evidence="11">C2H2-type domain-containing protein</fullName>
    </recommendedName>
</protein>
<feature type="region of interest" description="Disordered" evidence="10">
    <location>
        <begin position="371"/>
        <end position="399"/>
    </location>
</feature>
<sequence length="1320" mass="145320">MSADDFQTQYASFMDGMLKSAVAETTKLFETMVDELKAEISRMKKENEDLKTRCSLYESAKSQTAVDHGENCTVSGPNDGSEKRDSAVQCDLVPVRTVLVEHCQSLQNQVQQYTHEGMQYHLQEHNCIAHEIKQEELESVLKQEEVEPTVVCEQAGSLQTSVCGAENEEPLVRQESSTLYVETRLLEPPYLQMGSRVQGTQNQLSYPESAIGISLAALKEDLQKESEFDQTISEKRMEGELTISGKHQSVPQHCQGDSDTSVNEKTDMHHTEKQSEPNLLVWHRRGPSPKKMKQQILQSSSVDVSREQKGLNFPSVREKGVFSQTSPVQPQKTLSAITLSVQDRSYPAFEDMENRRVDSLPVSVSVAIHSPSTEVSSANERLDTTPADSSQAPSSHLKDCRTSVTLQDAMLLVEAMNQSTVENAVAQGMAPPENRSAPCEGTLQMVDKIPEEPTSVETPHITDAISTSEAQAHIAVVIPKQKHAPSPFNTTTLPLSPSAAAPKTTARSLPHPLMPLVAPSKPNKAVPHAIIILPKSGSSFMSQKVATVSPTPLSTGSSSGQDCFSKVVGLPPDTSSHSSVSQTVNVTSRNIFPVFPSQLPTNSAEQHLGTLSQSKILIIPTRLSAVTSKKHQSHTTVLTVKQKSAEPTAPVTESSTQLIFSSQELNISALHNPVLSQKNDDTTDSLETSKQTVSGTETCSSLKMSDGQVPTSVFPVLPPAVEQKLTAVVRSTRQPFPISTKESFLVSRLLSKGSCEGITQEKPLRPTFSLSEEPASSSSICSNLTETSVAVSANTSQMTDESDNRVLFSETSNLAMEMSSNEVQDKQSADHLQVSTKDAPDPLSPAETPFLAQLAESPMIQVTTKATSDNFTETRTCDKKNLQKKLLFARLRSHLKSHSKARRSEATPKSCSISPKRSTREGATPKENESAAVSLRTCSYSKNDASSTMSAAHSTFTINSPGIKQIKKEFSSPFTLTRYSLQTDSTKKTNSETVSQSVEGPIMAETPRRSFKSQNSVKLTKAAKAKTIAKMRNSHKLKLQKHQLAENQGKCEIVKICRAKVWIPPVMPADKMPPAGERKSSLSPVNTETKPNNQTFVCPPLAVRASPIVSPLEPLAVIGRHLLRNQCGECGRILSSSAALESHVGLHTGRRPFSCTLCGKTFPDAKSYKRHGRVHRNGRIHICQQCGKGFVYRFGLTKHLQMVHSRIKPFICQICNKGFFTKRDVEVHIRIHTGEKPFHCNYCDKKFTRRVELNVHLRWHNGEKRHWCPHCGKGFLDFNNLKRHKYIHTGEKPHPCPHCPKQFTQSGHLKKHVKNVHKAQ</sequence>
<dbReference type="STRING" id="161767.ENSAPEP00000022508"/>
<evidence type="ECO:0000256" key="4">
    <source>
        <dbReference type="ARBA" id="ARBA00022737"/>
    </source>
</evidence>